<accession>A0A1W1C8N4</accession>
<organism evidence="2">
    <name type="scientific">hydrothermal vent metagenome</name>
    <dbReference type="NCBI Taxonomy" id="652676"/>
    <lineage>
        <taxon>unclassified sequences</taxon>
        <taxon>metagenomes</taxon>
        <taxon>ecological metagenomes</taxon>
    </lineage>
</organism>
<reference evidence="2" key="1">
    <citation type="submission" date="2016-10" db="EMBL/GenBank/DDBJ databases">
        <authorList>
            <person name="de Groot N.N."/>
        </authorList>
    </citation>
    <scope>NUCLEOTIDE SEQUENCE</scope>
</reference>
<dbReference type="SUPFAM" id="SSF103247">
    <property type="entry name" value="TT1751-like"/>
    <property type="match status" value="2"/>
</dbReference>
<dbReference type="InterPro" id="IPR035923">
    <property type="entry name" value="TT1751-like_sf"/>
</dbReference>
<protein>
    <submittedName>
        <fullName evidence="2">Uncharacterized protein</fullName>
    </submittedName>
</protein>
<dbReference type="Gene3D" id="3.30.310.70">
    <property type="entry name" value="TT1751-like domain"/>
    <property type="match status" value="2"/>
</dbReference>
<evidence type="ECO:0000313" key="2">
    <source>
        <dbReference type="EMBL" id="SFV62072.1"/>
    </source>
</evidence>
<name>A0A1W1C8N4_9ZZZZ</name>
<proteinExistence type="predicted"/>
<feature type="region of interest" description="Disordered" evidence="1">
    <location>
        <begin position="344"/>
        <end position="365"/>
    </location>
</feature>
<dbReference type="AlphaFoldDB" id="A0A1W1C8N4"/>
<evidence type="ECO:0000256" key="1">
    <source>
        <dbReference type="SAM" id="MobiDB-lite"/>
    </source>
</evidence>
<dbReference type="EMBL" id="FPHC01000065">
    <property type="protein sequence ID" value="SFV62072.1"/>
    <property type="molecule type" value="Genomic_DNA"/>
</dbReference>
<sequence>MQYRRRSLLSIVGVAATLLASVNSFALANENQTLAQIVTVDGDVESKYNDFVEKKIKTIGFVLTDPHKRVNDGYKKKYGSTKLDILSFMSISNKKVMSTLLEIDPRLAGFNPFNMLIYRAIGDKSTHIGHLDPVAILDMIGIKDTTIRKEYPKMIAPLDDMIKREFGDNVSTIKIKSMVENRMMNFEVSFERPDDLDDFIDSFQEKFEEAFEDKEYIIAGFFNYKESFDGVDRLPSYDAFWVYSLCHFKFSYTVFDNEGGRPEAGLFAPCSMYMFIKKDTNKLVIGMPRLANWAATLGIEDRSRLALVKQLDREIPEIMKTLGAKEVPNVNPLTSVAVSKKETSTAKAEMKPKAIEKKESKRVQDRPDNSVIIDIPSVPKPVEPVKVITRGGNAPVKQNESMYKPRSIDLKVSTPPKFVKSAKTNGENDKDVKVGEVKNNRVSSYLRGDLQSVESVKKSLSDAGFTILSETKVDKSGKLTSIVFTNKALREMADKKNRGFVASLRVLVNEKDKEISFSNPLYLARAFMQDDFDKKAISPVLESIREAFPKLHNCKDVLKYNLLPKYHFMTAMPYYQDMVTVAEADSTKDLLEKAIASKKVVFTQQLSKDRFLIGVKLGKRTSKFIKKIGTRNAGLLPYPIIIEDGKAKIMDPKYYIAIMYPALKMSEFMTISTVPGAIEVDTQNIFR</sequence>
<gene>
    <name evidence="2" type="ORF">MNB_SV-6-353</name>
</gene>